<keyword evidence="4 5" id="KW-0413">Isomerase</keyword>
<dbReference type="Pfam" id="PF00254">
    <property type="entry name" value="FKBP_C"/>
    <property type="match status" value="1"/>
</dbReference>
<evidence type="ECO:0000256" key="1">
    <source>
        <dbReference type="ARBA" id="ARBA00000971"/>
    </source>
</evidence>
<dbReference type="Proteomes" id="UP000792457">
    <property type="component" value="Unassembled WGS sequence"/>
</dbReference>
<reference evidence="7" key="2">
    <citation type="submission" date="2017-10" db="EMBL/GenBank/DDBJ databases">
        <title>Ladona fulva Genome sequencing and assembly.</title>
        <authorList>
            <person name="Murali S."/>
            <person name="Richards S."/>
            <person name="Bandaranaike D."/>
            <person name="Bellair M."/>
            <person name="Blankenburg K."/>
            <person name="Chao H."/>
            <person name="Dinh H."/>
            <person name="Doddapaneni H."/>
            <person name="Dugan-Rocha S."/>
            <person name="Elkadiri S."/>
            <person name="Gnanaolivu R."/>
            <person name="Hernandez B."/>
            <person name="Skinner E."/>
            <person name="Javaid M."/>
            <person name="Lee S."/>
            <person name="Li M."/>
            <person name="Ming W."/>
            <person name="Munidasa M."/>
            <person name="Muniz J."/>
            <person name="Nguyen L."/>
            <person name="Hughes D."/>
            <person name="Osuji N."/>
            <person name="Pu L.-L."/>
            <person name="Puazo M."/>
            <person name="Qu C."/>
            <person name="Quiroz J."/>
            <person name="Raj R."/>
            <person name="Weissenberger G."/>
            <person name="Xin Y."/>
            <person name="Zou X."/>
            <person name="Han Y."/>
            <person name="Worley K."/>
            <person name="Muzny D."/>
            <person name="Gibbs R."/>
        </authorList>
    </citation>
    <scope>NUCLEOTIDE SEQUENCE</scope>
    <source>
        <strain evidence="7">Sampled in the wild</strain>
    </source>
</reference>
<evidence type="ECO:0000313" key="7">
    <source>
        <dbReference type="EMBL" id="KAG8239331.1"/>
    </source>
</evidence>
<proteinExistence type="predicted"/>
<keyword evidence="3 5" id="KW-0697">Rotamase</keyword>
<gene>
    <name evidence="7" type="ORF">J437_LFUL019025</name>
</gene>
<dbReference type="FunFam" id="3.10.50.40:FF:000006">
    <property type="entry name" value="Peptidyl-prolyl cis-trans isomerase"/>
    <property type="match status" value="1"/>
</dbReference>
<keyword evidence="8" id="KW-1185">Reference proteome</keyword>
<protein>
    <recommendedName>
        <fullName evidence="2 5">peptidylprolyl isomerase</fullName>
        <ecNumber evidence="2 5">5.2.1.8</ecNumber>
    </recommendedName>
</protein>
<dbReference type="InterPro" id="IPR046357">
    <property type="entry name" value="PPIase_dom_sf"/>
</dbReference>
<dbReference type="PROSITE" id="PS50059">
    <property type="entry name" value="FKBP_PPIASE"/>
    <property type="match status" value="1"/>
</dbReference>
<dbReference type="EMBL" id="KZ309597">
    <property type="protein sequence ID" value="KAG8239331.1"/>
    <property type="molecule type" value="Genomic_DNA"/>
</dbReference>
<dbReference type="EC" id="5.2.1.8" evidence="2 5"/>
<evidence type="ECO:0000256" key="5">
    <source>
        <dbReference type="PROSITE-ProRule" id="PRU00277"/>
    </source>
</evidence>
<name>A0A8K0P9U5_LADFU</name>
<comment type="catalytic activity">
    <reaction evidence="1 5">
        <text>[protein]-peptidylproline (omega=180) = [protein]-peptidylproline (omega=0)</text>
        <dbReference type="Rhea" id="RHEA:16237"/>
        <dbReference type="Rhea" id="RHEA-COMP:10747"/>
        <dbReference type="Rhea" id="RHEA-COMP:10748"/>
        <dbReference type="ChEBI" id="CHEBI:83833"/>
        <dbReference type="ChEBI" id="CHEBI:83834"/>
        <dbReference type="EC" id="5.2.1.8"/>
    </reaction>
</comment>
<evidence type="ECO:0000259" key="6">
    <source>
        <dbReference type="PROSITE" id="PS50059"/>
    </source>
</evidence>
<sequence length="114" mass="12198">MVKKTLQGGVAIEDLKIGNGPVAKPGRMVSVYYIGRLKQNNKSFDSTQQGPGFKFRLGSNEVIKGWDLGVAGMKVGGKRKIVCPPHMAYGSKGSPPVIPPNSTLVFEVELKGVN</sequence>
<evidence type="ECO:0000313" key="8">
    <source>
        <dbReference type="Proteomes" id="UP000792457"/>
    </source>
</evidence>
<evidence type="ECO:0000256" key="3">
    <source>
        <dbReference type="ARBA" id="ARBA00023110"/>
    </source>
</evidence>
<dbReference type="InterPro" id="IPR001179">
    <property type="entry name" value="PPIase_FKBP_dom"/>
</dbReference>
<accession>A0A8K0P9U5</accession>
<feature type="domain" description="PPIase FKBP-type" evidence="6">
    <location>
        <begin position="26"/>
        <end position="114"/>
    </location>
</feature>
<dbReference type="SUPFAM" id="SSF54534">
    <property type="entry name" value="FKBP-like"/>
    <property type="match status" value="1"/>
</dbReference>
<dbReference type="GO" id="GO:0005730">
    <property type="term" value="C:nucleolus"/>
    <property type="evidence" value="ECO:0007669"/>
    <property type="project" value="TreeGrafter"/>
</dbReference>
<dbReference type="PANTHER" id="PTHR43811:SF19">
    <property type="entry name" value="39 KDA FK506-BINDING NUCLEAR PROTEIN"/>
    <property type="match status" value="1"/>
</dbReference>
<evidence type="ECO:0000256" key="4">
    <source>
        <dbReference type="ARBA" id="ARBA00023235"/>
    </source>
</evidence>
<dbReference type="AlphaFoldDB" id="A0A8K0P9U5"/>
<dbReference type="PANTHER" id="PTHR43811">
    <property type="entry name" value="FKBP-TYPE PEPTIDYL-PROLYL CIS-TRANS ISOMERASE FKPA"/>
    <property type="match status" value="1"/>
</dbReference>
<evidence type="ECO:0000256" key="2">
    <source>
        <dbReference type="ARBA" id="ARBA00013194"/>
    </source>
</evidence>
<dbReference type="Gene3D" id="3.10.50.40">
    <property type="match status" value="1"/>
</dbReference>
<dbReference type="GO" id="GO:0000785">
    <property type="term" value="C:chromatin"/>
    <property type="evidence" value="ECO:0007669"/>
    <property type="project" value="TreeGrafter"/>
</dbReference>
<organism evidence="7 8">
    <name type="scientific">Ladona fulva</name>
    <name type="common">Scarce chaser dragonfly</name>
    <name type="synonym">Libellula fulva</name>
    <dbReference type="NCBI Taxonomy" id="123851"/>
    <lineage>
        <taxon>Eukaryota</taxon>
        <taxon>Metazoa</taxon>
        <taxon>Ecdysozoa</taxon>
        <taxon>Arthropoda</taxon>
        <taxon>Hexapoda</taxon>
        <taxon>Insecta</taxon>
        <taxon>Pterygota</taxon>
        <taxon>Palaeoptera</taxon>
        <taxon>Odonata</taxon>
        <taxon>Epiprocta</taxon>
        <taxon>Anisoptera</taxon>
        <taxon>Libelluloidea</taxon>
        <taxon>Libellulidae</taxon>
        <taxon>Ladona</taxon>
    </lineage>
</organism>
<comment type="caution">
    <text evidence="7">The sequence shown here is derived from an EMBL/GenBank/DDBJ whole genome shotgun (WGS) entry which is preliminary data.</text>
</comment>
<reference evidence="7" key="1">
    <citation type="submission" date="2013-04" db="EMBL/GenBank/DDBJ databases">
        <authorList>
            <person name="Qu J."/>
            <person name="Murali S.C."/>
            <person name="Bandaranaike D."/>
            <person name="Bellair M."/>
            <person name="Blankenburg K."/>
            <person name="Chao H."/>
            <person name="Dinh H."/>
            <person name="Doddapaneni H."/>
            <person name="Downs B."/>
            <person name="Dugan-Rocha S."/>
            <person name="Elkadiri S."/>
            <person name="Gnanaolivu R.D."/>
            <person name="Hernandez B."/>
            <person name="Javaid M."/>
            <person name="Jayaseelan J.C."/>
            <person name="Lee S."/>
            <person name="Li M."/>
            <person name="Ming W."/>
            <person name="Munidasa M."/>
            <person name="Muniz J."/>
            <person name="Nguyen L."/>
            <person name="Ongeri F."/>
            <person name="Osuji N."/>
            <person name="Pu L.-L."/>
            <person name="Puazo M."/>
            <person name="Qu C."/>
            <person name="Quiroz J."/>
            <person name="Raj R."/>
            <person name="Weissenberger G."/>
            <person name="Xin Y."/>
            <person name="Zou X."/>
            <person name="Han Y."/>
            <person name="Richards S."/>
            <person name="Worley K."/>
            <person name="Muzny D."/>
            <person name="Gibbs R."/>
        </authorList>
    </citation>
    <scope>NUCLEOTIDE SEQUENCE</scope>
    <source>
        <strain evidence="7">Sampled in the wild</strain>
    </source>
</reference>
<dbReference type="GO" id="GO:0003755">
    <property type="term" value="F:peptidyl-prolyl cis-trans isomerase activity"/>
    <property type="evidence" value="ECO:0007669"/>
    <property type="project" value="UniProtKB-KW"/>
</dbReference>
<dbReference type="OrthoDB" id="1902587at2759"/>